<accession>A0A2N9B7S3</accession>
<dbReference type="PANTHER" id="PTHR10151">
    <property type="entry name" value="ECTONUCLEOTIDE PYROPHOSPHATASE/PHOSPHODIESTERASE"/>
    <property type="match status" value="1"/>
</dbReference>
<name>A0A2N9B7S3_STRCX</name>
<dbReference type="InterPro" id="IPR002591">
    <property type="entry name" value="Phosphodiest/P_Trfase"/>
</dbReference>
<dbReference type="RefSeq" id="WP_029181580.1">
    <property type="nucleotide sequence ID" value="NZ_LT962942.1"/>
</dbReference>
<dbReference type="Pfam" id="PF01663">
    <property type="entry name" value="Phosphodiest"/>
    <property type="match status" value="1"/>
</dbReference>
<proteinExistence type="predicted"/>
<dbReference type="AlphaFoldDB" id="A0A2N9B7S3"/>
<reference evidence="2" key="1">
    <citation type="submission" date="2017-11" db="EMBL/GenBank/DDBJ databases">
        <authorList>
            <person name="Wibberg D."/>
        </authorList>
    </citation>
    <scope>NUCLEOTIDE SEQUENCE [LARGE SCALE GENOMIC DNA]</scope>
</reference>
<dbReference type="PANTHER" id="PTHR10151:SF120">
    <property type="entry name" value="BIS(5'-ADENOSYL)-TRIPHOSPHATASE"/>
    <property type="match status" value="1"/>
</dbReference>
<sequence length="515" mass="56322">MSGRRRRMVVICVDGGLPGIIREHDFFNLSRALPTLPGTAVHELRSIYPSSTAPSHASFLTGTYPSGHGIVGNRFWERESVEEIRRRSDDPLSSFHPYEESSLTAPSLLDWFARQGASAAAVHFPQTFSRNAQLAIPSCYCLYAPARNLVVPLGPTVDGAAEGVVQLSYLGHEVALYLRVDQQTNVITVGSHRETAVVADSLRPTRLDIPVSSGSVSVAVSCRRLDEGQIEVRLGTAVITLGFGGLDMPDRAGDGPASLYVEYTANPGHTFHESPRAEWVEQTALDVLKQHDPDVLFVRFNQADHAQEFLYWHAVRGSSGERSRAWQQILDVYARIDACVMRLAQAAGEHAEFLFFSDHGIDYVETHLRPNHVLADLGLADRMVFQGDSNCAYLYADAPVPPAEKKRLDQALHALDPSIGVLTPAEQDRLKLPVGSPRLGRLTVTCGPHTEFQYSDATPRESVASASHGYLPSDSAMSGFFRCFGQAAARPAPPKDITGAATAVRSIWRQAAREM</sequence>
<dbReference type="SUPFAM" id="SSF53649">
    <property type="entry name" value="Alkaline phosphatase-like"/>
    <property type="match status" value="1"/>
</dbReference>
<dbReference type="Proteomes" id="UP000235464">
    <property type="component" value="Chromosome I"/>
</dbReference>
<protein>
    <submittedName>
        <fullName evidence="1">Phosphonoacetate hydrolase</fullName>
    </submittedName>
</protein>
<dbReference type="Gene3D" id="3.40.720.10">
    <property type="entry name" value="Alkaline Phosphatase, subunit A"/>
    <property type="match status" value="2"/>
</dbReference>
<keyword evidence="1" id="KW-0378">Hydrolase</keyword>
<dbReference type="GO" id="GO:0016787">
    <property type="term" value="F:hydrolase activity"/>
    <property type="evidence" value="ECO:0007669"/>
    <property type="project" value="UniProtKB-KW"/>
</dbReference>
<evidence type="ECO:0000313" key="2">
    <source>
        <dbReference type="Proteomes" id="UP000235464"/>
    </source>
</evidence>
<evidence type="ECO:0000313" key="1">
    <source>
        <dbReference type="EMBL" id="SOR79403.1"/>
    </source>
</evidence>
<organism evidence="1 2">
    <name type="scientific">Streptomyces chartreusis NRRL 3882</name>
    <dbReference type="NCBI Taxonomy" id="1079985"/>
    <lineage>
        <taxon>Bacteria</taxon>
        <taxon>Bacillati</taxon>
        <taxon>Actinomycetota</taxon>
        <taxon>Actinomycetes</taxon>
        <taxon>Kitasatosporales</taxon>
        <taxon>Streptomycetaceae</taxon>
        <taxon>Streptomyces</taxon>
    </lineage>
</organism>
<keyword evidence="2" id="KW-1185">Reference proteome</keyword>
<dbReference type="OrthoDB" id="9771966at2"/>
<gene>
    <name evidence="1" type="ORF">SCNRRL3882_2865</name>
</gene>
<dbReference type="EMBL" id="LT963352">
    <property type="protein sequence ID" value="SOR79403.1"/>
    <property type="molecule type" value="Genomic_DNA"/>
</dbReference>
<dbReference type="InterPro" id="IPR017850">
    <property type="entry name" value="Alkaline_phosphatase_core_sf"/>
</dbReference>